<keyword evidence="5 8" id="KW-0812">Transmembrane</keyword>
<feature type="transmembrane region" description="Helical" evidence="8">
    <location>
        <begin position="20"/>
        <end position="37"/>
    </location>
</feature>
<dbReference type="Pfam" id="PF12698">
    <property type="entry name" value="ABC2_membrane_3"/>
    <property type="match status" value="1"/>
</dbReference>
<dbReference type="InterPro" id="IPR051449">
    <property type="entry name" value="ABC-2_transporter_component"/>
</dbReference>
<dbReference type="Gene3D" id="3.40.1710.10">
    <property type="entry name" value="abc type-2 transporter like domain"/>
    <property type="match status" value="1"/>
</dbReference>
<keyword evidence="4" id="KW-1003">Cell membrane</keyword>
<feature type="transmembrane region" description="Helical" evidence="8">
    <location>
        <begin position="353"/>
        <end position="372"/>
    </location>
</feature>
<dbReference type="InterPro" id="IPR047817">
    <property type="entry name" value="ABC2_TM_bact-type"/>
</dbReference>
<evidence type="ECO:0000256" key="3">
    <source>
        <dbReference type="ARBA" id="ARBA00022448"/>
    </source>
</evidence>
<gene>
    <name evidence="10" type="ORF">GGD46_001974</name>
</gene>
<dbReference type="PANTHER" id="PTHR30294:SF46">
    <property type="entry name" value="ABC TRANSPORTER PERMEASE"/>
    <property type="match status" value="1"/>
</dbReference>
<feature type="transmembrane region" description="Helical" evidence="8">
    <location>
        <begin position="321"/>
        <end position="341"/>
    </location>
</feature>
<feature type="transmembrane region" description="Helical" evidence="8">
    <location>
        <begin position="267"/>
        <end position="288"/>
    </location>
</feature>
<protein>
    <submittedName>
        <fullName evidence="10">ABC-2 type transport system permease protein</fullName>
    </submittedName>
</protein>
<dbReference type="GO" id="GO:0140359">
    <property type="term" value="F:ABC-type transporter activity"/>
    <property type="evidence" value="ECO:0007669"/>
    <property type="project" value="InterPro"/>
</dbReference>
<dbReference type="GO" id="GO:0005886">
    <property type="term" value="C:plasma membrane"/>
    <property type="evidence" value="ECO:0007669"/>
    <property type="project" value="UniProtKB-SubCell"/>
</dbReference>
<dbReference type="Proteomes" id="UP000565576">
    <property type="component" value="Unassembled WGS sequence"/>
</dbReference>
<evidence type="ECO:0000256" key="5">
    <source>
        <dbReference type="ARBA" id="ARBA00022692"/>
    </source>
</evidence>
<dbReference type="PANTHER" id="PTHR30294">
    <property type="entry name" value="MEMBRANE COMPONENT OF ABC TRANSPORTER YHHJ-RELATED"/>
    <property type="match status" value="1"/>
</dbReference>
<organism evidence="10 11">
    <name type="scientific">Rhizobium lusitanum</name>
    <dbReference type="NCBI Taxonomy" id="293958"/>
    <lineage>
        <taxon>Bacteria</taxon>
        <taxon>Pseudomonadati</taxon>
        <taxon>Pseudomonadota</taxon>
        <taxon>Alphaproteobacteria</taxon>
        <taxon>Hyphomicrobiales</taxon>
        <taxon>Rhizobiaceae</taxon>
        <taxon>Rhizobium/Agrobacterium group</taxon>
        <taxon>Rhizobium</taxon>
    </lineage>
</organism>
<evidence type="ECO:0000259" key="9">
    <source>
        <dbReference type="PROSITE" id="PS51012"/>
    </source>
</evidence>
<evidence type="ECO:0000313" key="10">
    <source>
        <dbReference type="EMBL" id="MBB6484696.1"/>
    </source>
</evidence>
<comment type="subcellular location">
    <subcellularLocation>
        <location evidence="1">Cell membrane</location>
        <topology evidence="1">Multi-pass membrane protein</topology>
    </subcellularLocation>
</comment>
<dbReference type="PROSITE" id="PS51012">
    <property type="entry name" value="ABC_TM2"/>
    <property type="match status" value="1"/>
</dbReference>
<name>A0A7X0IS61_9HYPH</name>
<dbReference type="AlphaFoldDB" id="A0A7X0IS61"/>
<feature type="transmembrane region" description="Helical" evidence="8">
    <location>
        <begin position="186"/>
        <end position="207"/>
    </location>
</feature>
<proteinExistence type="inferred from homology"/>
<keyword evidence="7 8" id="KW-0472">Membrane</keyword>
<sequence>MKDILTICRIELKRVLTLKPAFSVLFVAAIIYAVLYPQPYRTEALRHVPVAIVDLDGTDSSRDLARRIDASPDVAVGGVFPDRPSAEREVYARNLSGLLVIPKYFERDLLHGRQSPIALYADASYFLIYQRISGGVSAVAKTMGATVETARLVAADVDPRMAAAAADPMPFTAVPLFNPQGGYATYILPAAFILIMQQTLLIGVGLLGTYKNDAIGTGPAASIGPVAVVMGKLLAYLIMEVVIAPFYLIVVPYLYNIPRLGTPLSIFIFALPFVLAVSALGLVIASLFRSPLTVQLVSAALGIPFLFLAGFSWPTEAIPPFLHAIATVLPSTSAINGIVATAQLGAPLYDVRLPFLTLWILAALYTIIAILLESRSRRRLAQRA</sequence>
<dbReference type="EMBL" id="JACHBG010000003">
    <property type="protein sequence ID" value="MBB6484696.1"/>
    <property type="molecule type" value="Genomic_DNA"/>
</dbReference>
<dbReference type="RefSeq" id="WP_184703532.1">
    <property type="nucleotide sequence ID" value="NZ_JACHBG010000003.1"/>
</dbReference>
<evidence type="ECO:0000256" key="6">
    <source>
        <dbReference type="ARBA" id="ARBA00022989"/>
    </source>
</evidence>
<evidence type="ECO:0000256" key="2">
    <source>
        <dbReference type="ARBA" id="ARBA00007783"/>
    </source>
</evidence>
<dbReference type="InterPro" id="IPR013525">
    <property type="entry name" value="ABC2_TM"/>
</dbReference>
<accession>A0A7X0IS61</accession>
<keyword evidence="6 8" id="KW-1133">Transmembrane helix</keyword>
<evidence type="ECO:0000256" key="8">
    <source>
        <dbReference type="SAM" id="Phobius"/>
    </source>
</evidence>
<feature type="domain" description="ABC transmembrane type-2" evidence="9">
    <location>
        <begin position="150"/>
        <end position="376"/>
    </location>
</feature>
<feature type="transmembrane region" description="Helical" evidence="8">
    <location>
        <begin position="233"/>
        <end position="255"/>
    </location>
</feature>
<comment type="caution">
    <text evidence="10">The sequence shown here is derived from an EMBL/GenBank/DDBJ whole genome shotgun (WGS) entry which is preliminary data.</text>
</comment>
<evidence type="ECO:0000313" key="11">
    <source>
        <dbReference type="Proteomes" id="UP000565576"/>
    </source>
</evidence>
<keyword evidence="3" id="KW-0813">Transport</keyword>
<evidence type="ECO:0000256" key="7">
    <source>
        <dbReference type="ARBA" id="ARBA00023136"/>
    </source>
</evidence>
<comment type="similarity">
    <text evidence="2">Belongs to the ABC-2 integral membrane protein family.</text>
</comment>
<reference evidence="10 11" key="1">
    <citation type="submission" date="2020-08" db="EMBL/GenBank/DDBJ databases">
        <title>Genomic Encyclopedia of Type Strains, Phase IV (KMG-V): Genome sequencing to study the core and pangenomes of soil and plant-associated prokaryotes.</title>
        <authorList>
            <person name="Whitman W."/>
        </authorList>
    </citation>
    <scope>NUCLEOTIDE SEQUENCE [LARGE SCALE GENOMIC DNA]</scope>
    <source>
        <strain evidence="10 11">SEMIA 4060</strain>
    </source>
</reference>
<evidence type="ECO:0000256" key="4">
    <source>
        <dbReference type="ARBA" id="ARBA00022475"/>
    </source>
</evidence>
<feature type="transmembrane region" description="Helical" evidence="8">
    <location>
        <begin position="294"/>
        <end position="314"/>
    </location>
</feature>
<evidence type="ECO:0000256" key="1">
    <source>
        <dbReference type="ARBA" id="ARBA00004651"/>
    </source>
</evidence>